<gene>
    <name evidence="3" type="ORF">RIdsm_04745</name>
</gene>
<organism evidence="3 4">
    <name type="scientific">Roseovarius indicus</name>
    <dbReference type="NCBI Taxonomy" id="540747"/>
    <lineage>
        <taxon>Bacteria</taxon>
        <taxon>Pseudomonadati</taxon>
        <taxon>Pseudomonadota</taxon>
        <taxon>Alphaproteobacteria</taxon>
        <taxon>Rhodobacterales</taxon>
        <taxon>Roseobacteraceae</taxon>
        <taxon>Roseovarius</taxon>
    </lineage>
</organism>
<dbReference type="EMBL" id="CP031598">
    <property type="protein sequence ID" value="QEW28904.1"/>
    <property type="molecule type" value="Genomic_DNA"/>
</dbReference>
<evidence type="ECO:0000256" key="2">
    <source>
        <dbReference type="SAM" id="MobiDB-lite"/>
    </source>
</evidence>
<reference evidence="3 4" key="1">
    <citation type="submission" date="2018-08" db="EMBL/GenBank/DDBJ databases">
        <title>Genetic Globetrotter - A new plasmid hitch-hiking vast phylogenetic and geographic distances.</title>
        <authorList>
            <person name="Vollmers J."/>
            <person name="Petersen J."/>
        </authorList>
    </citation>
    <scope>NUCLEOTIDE SEQUENCE [LARGE SCALE GENOMIC DNA]</scope>
    <source>
        <strain evidence="3 4">DSM 26383</strain>
    </source>
</reference>
<feature type="region of interest" description="Disordered" evidence="2">
    <location>
        <begin position="758"/>
        <end position="777"/>
    </location>
</feature>
<dbReference type="AlphaFoldDB" id="A0A5P3AJK3"/>
<evidence type="ECO:0000256" key="1">
    <source>
        <dbReference type="SAM" id="Coils"/>
    </source>
</evidence>
<dbReference type="KEGG" id="rid:RIdsm_04745"/>
<accession>A0A5P3AJK3</accession>
<name>A0A5P3AJK3_9RHOB</name>
<dbReference type="Proteomes" id="UP000325785">
    <property type="component" value="Chromosome"/>
</dbReference>
<evidence type="ECO:0000313" key="4">
    <source>
        <dbReference type="Proteomes" id="UP000325785"/>
    </source>
</evidence>
<feature type="region of interest" description="Disordered" evidence="2">
    <location>
        <begin position="429"/>
        <end position="465"/>
    </location>
</feature>
<feature type="coiled-coil region" evidence="1">
    <location>
        <begin position="564"/>
        <end position="620"/>
    </location>
</feature>
<feature type="coiled-coil region" evidence="1">
    <location>
        <begin position="488"/>
        <end position="515"/>
    </location>
</feature>
<evidence type="ECO:0008006" key="5">
    <source>
        <dbReference type="Google" id="ProtNLM"/>
    </source>
</evidence>
<evidence type="ECO:0000313" key="3">
    <source>
        <dbReference type="EMBL" id="QEW28904.1"/>
    </source>
</evidence>
<keyword evidence="1" id="KW-0175">Coiled coil</keyword>
<sequence>MDEERLIVALEARIRDFEKNMIKAEKRGTNSYNALRRGSKVTTSAMERDMLTSTKRINQALASTSTRIGSFGKAFAATAIAAGMAAITKASTDAVRSLAELGRQAERSGVSVTAFQELKFVGEQNRIEVDALIDGLKELQLRADEFIVTGQGPAAEAFRRLGYGASDLKRRLEEPEELFADIIGRMEDLDSAAQIRVADEVFGGTAGERFVELIDQGERGIRQLTARANELGIVIDEEAVERAAELDRKFAEVQARVATISKTIVVNLAGALEEAFSFDVDDIFGSAERAIAMMGEANYRALKDAAAVTEDQKAGVEDLVDTYEELYRAINRATGPDGIRLMDVADLDEAHELAAILQEIEAEMRAFQNGATSAGDFEGAVAELVEEAEELVQGLSDVDAQRFGNVIGAIGGIAEALRTAAQNAAALRENLPEGDTETAVDYGPRNGRPNNRPPNPYAPKTSLRPRLPSVDASFGVPGATTGGGSQTLDGFRKEIQETRADIAALEQEALALASVAESGRNVGDAMDYAAKKAELLHEAQMAGIEITPELVAQIEALAAEYVDAANSVDTIRDSMQEAENLQEEFRSAAQDAFADFITGAASAEEAISRLIARLADLALEAALSGLFGGLFGSIGGGLFGGARGGGGGVMAAVLHDGGIAGRDGYRRGRAVSPSVFAGAPRYHNGGTAGLRPNEVPAILEKGERVIPNGARATGDGPNIEFRVVNNRGDDTSVEQRRERGPDGRDVLIAEVNSAIRGGKMDGSLGSRYGASRKVKSR</sequence>
<dbReference type="RefSeq" id="WP_074939964.1">
    <property type="nucleotide sequence ID" value="NZ_CP031598.1"/>
</dbReference>
<protein>
    <recommendedName>
        <fullName evidence="5">Tail tape measure protein</fullName>
    </recommendedName>
</protein>
<proteinExistence type="predicted"/>